<dbReference type="AlphaFoldDB" id="A0AAE0N430"/>
<keyword evidence="2" id="KW-1133">Transmembrane helix</keyword>
<dbReference type="EMBL" id="JAULSW010000009">
    <property type="protein sequence ID" value="KAK3370032.1"/>
    <property type="molecule type" value="Genomic_DNA"/>
</dbReference>
<evidence type="ECO:0000313" key="4">
    <source>
        <dbReference type="Proteomes" id="UP001285441"/>
    </source>
</evidence>
<reference evidence="3" key="1">
    <citation type="journal article" date="2023" name="Mol. Phylogenet. Evol.">
        <title>Genome-scale phylogeny and comparative genomics of the fungal order Sordariales.</title>
        <authorList>
            <person name="Hensen N."/>
            <person name="Bonometti L."/>
            <person name="Westerberg I."/>
            <person name="Brannstrom I.O."/>
            <person name="Guillou S."/>
            <person name="Cros-Aarteil S."/>
            <person name="Calhoun S."/>
            <person name="Haridas S."/>
            <person name="Kuo A."/>
            <person name="Mondo S."/>
            <person name="Pangilinan J."/>
            <person name="Riley R."/>
            <person name="LaButti K."/>
            <person name="Andreopoulos B."/>
            <person name="Lipzen A."/>
            <person name="Chen C."/>
            <person name="Yan M."/>
            <person name="Daum C."/>
            <person name="Ng V."/>
            <person name="Clum A."/>
            <person name="Steindorff A."/>
            <person name="Ohm R.A."/>
            <person name="Martin F."/>
            <person name="Silar P."/>
            <person name="Natvig D.O."/>
            <person name="Lalanne C."/>
            <person name="Gautier V."/>
            <person name="Ament-Velasquez S.L."/>
            <person name="Kruys A."/>
            <person name="Hutchinson M.I."/>
            <person name="Powell A.J."/>
            <person name="Barry K."/>
            <person name="Miller A.N."/>
            <person name="Grigoriev I.V."/>
            <person name="Debuchy R."/>
            <person name="Gladieux P."/>
            <person name="Hiltunen Thoren M."/>
            <person name="Johannesson H."/>
        </authorList>
    </citation>
    <scope>NUCLEOTIDE SEQUENCE</scope>
    <source>
        <strain evidence="3">CBS 232.78</strain>
    </source>
</reference>
<evidence type="ECO:0000313" key="3">
    <source>
        <dbReference type="EMBL" id="KAK3370032.1"/>
    </source>
</evidence>
<keyword evidence="4" id="KW-1185">Reference proteome</keyword>
<reference evidence="3" key="2">
    <citation type="submission" date="2023-06" db="EMBL/GenBank/DDBJ databases">
        <authorList>
            <consortium name="Lawrence Berkeley National Laboratory"/>
            <person name="Haridas S."/>
            <person name="Hensen N."/>
            <person name="Bonometti L."/>
            <person name="Westerberg I."/>
            <person name="Brannstrom I.O."/>
            <person name="Guillou S."/>
            <person name="Cros-Aarteil S."/>
            <person name="Calhoun S."/>
            <person name="Kuo A."/>
            <person name="Mondo S."/>
            <person name="Pangilinan J."/>
            <person name="Riley R."/>
            <person name="LaButti K."/>
            <person name="Andreopoulos B."/>
            <person name="Lipzen A."/>
            <person name="Chen C."/>
            <person name="Yanf M."/>
            <person name="Daum C."/>
            <person name="Ng V."/>
            <person name="Clum A."/>
            <person name="Steindorff A."/>
            <person name="Ohm R."/>
            <person name="Martin F."/>
            <person name="Silar P."/>
            <person name="Natvig D."/>
            <person name="Lalanne C."/>
            <person name="Gautier V."/>
            <person name="Ament-velasquez S.L."/>
            <person name="Kruys A."/>
            <person name="Hutchinson M.I."/>
            <person name="Powell A.J."/>
            <person name="Barry K."/>
            <person name="Miller A.N."/>
            <person name="Grigoriev I.V."/>
            <person name="Debuchy R."/>
            <person name="Gladieux P."/>
            <person name="Thoren M.H."/>
            <person name="Johannesson H."/>
        </authorList>
    </citation>
    <scope>NUCLEOTIDE SEQUENCE</scope>
    <source>
        <strain evidence="3">CBS 232.78</strain>
    </source>
</reference>
<comment type="caution">
    <text evidence="3">The sequence shown here is derived from an EMBL/GenBank/DDBJ whole genome shotgun (WGS) entry which is preliminary data.</text>
</comment>
<feature type="region of interest" description="Disordered" evidence="1">
    <location>
        <begin position="175"/>
        <end position="245"/>
    </location>
</feature>
<sequence>MVVSEKTAGLVSFTQRQVDRVVPLELRQKTYAQTSDFAAERPVLFAFILAQLTFSLIPVLLFASFIVSTFLFAAGAAILFTLFWFGVSLAVLVPTLFVTGALGVGVWAWAVSSFILVRWLYGVLQGVTGGGAGGAGGNNTNNTTLQPFGNGNGAGLSHKLEDDMKAEPMARLADDDGGEQILWGDAVGGGGGGESSAPPTSLEVEVDSDIEEAQGDTSPAANTSSPHHTHAHTHEGVGGFESQRA</sequence>
<evidence type="ECO:0000256" key="1">
    <source>
        <dbReference type="SAM" id="MobiDB-lite"/>
    </source>
</evidence>
<evidence type="ECO:0000256" key="2">
    <source>
        <dbReference type="SAM" id="Phobius"/>
    </source>
</evidence>
<gene>
    <name evidence="3" type="ORF">B0H63DRAFT_514242</name>
</gene>
<feature type="transmembrane region" description="Helical" evidence="2">
    <location>
        <begin position="70"/>
        <end position="91"/>
    </location>
</feature>
<protein>
    <submittedName>
        <fullName evidence="3">Uncharacterized protein</fullName>
    </submittedName>
</protein>
<proteinExistence type="predicted"/>
<feature type="transmembrane region" description="Helical" evidence="2">
    <location>
        <begin position="97"/>
        <end position="121"/>
    </location>
</feature>
<keyword evidence="2" id="KW-0472">Membrane</keyword>
<dbReference type="Proteomes" id="UP001285441">
    <property type="component" value="Unassembled WGS sequence"/>
</dbReference>
<feature type="transmembrane region" description="Helical" evidence="2">
    <location>
        <begin position="43"/>
        <end position="63"/>
    </location>
</feature>
<dbReference type="Pfam" id="PF16015">
    <property type="entry name" value="Promethin"/>
    <property type="match status" value="1"/>
</dbReference>
<feature type="compositionally biased region" description="Acidic residues" evidence="1">
    <location>
        <begin position="204"/>
        <end position="214"/>
    </location>
</feature>
<name>A0AAE0N430_9PEZI</name>
<keyword evidence="2" id="KW-0812">Transmembrane</keyword>
<accession>A0AAE0N430</accession>
<organism evidence="3 4">
    <name type="scientific">Podospora didyma</name>
    <dbReference type="NCBI Taxonomy" id="330526"/>
    <lineage>
        <taxon>Eukaryota</taxon>
        <taxon>Fungi</taxon>
        <taxon>Dikarya</taxon>
        <taxon>Ascomycota</taxon>
        <taxon>Pezizomycotina</taxon>
        <taxon>Sordariomycetes</taxon>
        <taxon>Sordariomycetidae</taxon>
        <taxon>Sordariales</taxon>
        <taxon>Podosporaceae</taxon>
        <taxon>Podospora</taxon>
    </lineage>
</organism>